<dbReference type="Proteomes" id="UP000092382">
    <property type="component" value="Unassembled WGS sequence"/>
</dbReference>
<dbReference type="SUPFAM" id="SSF52402">
    <property type="entry name" value="Adenine nucleotide alpha hydrolases-like"/>
    <property type="match status" value="1"/>
</dbReference>
<dbReference type="CDD" id="cd01987">
    <property type="entry name" value="USP_KdpD-like"/>
    <property type="match status" value="1"/>
</dbReference>
<protein>
    <submittedName>
        <fullName evidence="5">Histidine kinase</fullName>
    </submittedName>
</protein>
<dbReference type="InterPro" id="IPR052023">
    <property type="entry name" value="Histidine_kinase_KdpD"/>
</dbReference>
<evidence type="ECO:0000256" key="2">
    <source>
        <dbReference type="ARBA" id="ARBA00022777"/>
    </source>
</evidence>
<evidence type="ECO:0000313" key="5">
    <source>
        <dbReference type="EMBL" id="OBQ18651.1"/>
    </source>
</evidence>
<organism evidence="5 6">
    <name type="scientific">Aphanizomenon flos-aquae LD13</name>
    <dbReference type="NCBI Taxonomy" id="1710894"/>
    <lineage>
        <taxon>Bacteria</taxon>
        <taxon>Bacillati</taxon>
        <taxon>Cyanobacteriota</taxon>
        <taxon>Cyanophyceae</taxon>
        <taxon>Nostocales</taxon>
        <taxon>Aphanizomenonaceae</taxon>
        <taxon>Aphanizomenon</taxon>
    </lineage>
</organism>
<gene>
    <name evidence="5" type="ORF">AN481_18210</name>
</gene>
<dbReference type="Gene3D" id="3.40.50.620">
    <property type="entry name" value="HUPs"/>
    <property type="match status" value="1"/>
</dbReference>
<keyword evidence="3" id="KW-0902">Two-component regulatory system</keyword>
<proteinExistence type="predicted"/>
<evidence type="ECO:0000256" key="1">
    <source>
        <dbReference type="ARBA" id="ARBA00022679"/>
    </source>
</evidence>
<dbReference type="InterPro" id="IPR003852">
    <property type="entry name" value="Sig_transdc_His_kinase_KdpD_N"/>
</dbReference>
<accession>A0A1B7VIK3</accession>
<reference evidence="5 6" key="1">
    <citation type="submission" date="2015-09" db="EMBL/GenBank/DDBJ databases">
        <title>Whole genome shotgun sequence assembly of Aphanizomenon flos-aquae UKL13.</title>
        <authorList>
            <person name="Driscoll C."/>
        </authorList>
    </citation>
    <scope>NUCLEOTIDE SEQUENCE [LARGE SCALE GENOMIC DNA]</scope>
    <source>
        <strain evidence="5">MDT13</strain>
    </source>
</reference>
<evidence type="ECO:0000256" key="3">
    <source>
        <dbReference type="ARBA" id="ARBA00023012"/>
    </source>
</evidence>
<dbReference type="PATRIC" id="fig|1710894.3.peg.2786"/>
<dbReference type="EMBL" id="LJOY01000096">
    <property type="protein sequence ID" value="OBQ18651.1"/>
    <property type="molecule type" value="Genomic_DNA"/>
</dbReference>
<dbReference type="PANTHER" id="PTHR45569">
    <property type="entry name" value="SENSOR PROTEIN KDPD"/>
    <property type="match status" value="1"/>
</dbReference>
<dbReference type="GO" id="GO:0000155">
    <property type="term" value="F:phosphorelay sensor kinase activity"/>
    <property type="evidence" value="ECO:0007669"/>
    <property type="project" value="InterPro"/>
</dbReference>
<keyword evidence="2 5" id="KW-0418">Kinase</keyword>
<dbReference type="PANTHER" id="PTHR45569:SF1">
    <property type="entry name" value="SENSOR PROTEIN KDPD"/>
    <property type="match status" value="1"/>
</dbReference>
<dbReference type="Pfam" id="PF02702">
    <property type="entry name" value="KdpD"/>
    <property type="match status" value="1"/>
</dbReference>
<dbReference type="Gene3D" id="3.40.50.300">
    <property type="entry name" value="P-loop containing nucleotide triphosphate hydrolases"/>
    <property type="match status" value="1"/>
</dbReference>
<dbReference type="FunFam" id="3.40.50.300:FF:000483">
    <property type="entry name" value="Sensor histidine kinase KdpD"/>
    <property type="match status" value="1"/>
</dbReference>
<dbReference type="InterPro" id="IPR014729">
    <property type="entry name" value="Rossmann-like_a/b/a_fold"/>
</dbReference>
<feature type="domain" description="Signal transduction histidine kinase osmosensitive K+ channel sensor N-terminal" evidence="4">
    <location>
        <begin position="18"/>
        <end position="226"/>
    </location>
</feature>
<evidence type="ECO:0000259" key="4">
    <source>
        <dbReference type="Pfam" id="PF02702"/>
    </source>
</evidence>
<keyword evidence="1" id="KW-0808">Transferase</keyword>
<dbReference type="InterPro" id="IPR027417">
    <property type="entry name" value="P-loop_NTPase"/>
</dbReference>
<dbReference type="AlphaFoldDB" id="A0A1B7VIK3"/>
<sequence>MFYLNTPVPDNDHTPPTRRGKHKIFIGMAPGVGKTYRMLEEAHQLKQEGIDIVIGVLETHGRKGTATKAIGLEIIPKKTIVHKNINLQEMDTEGILKRSPQLVLIDELAHTNTPGSLREKRYQDVELILAASIDVYSTVNIQHLESLNDLVAGITGIVVRERIPDRLLDEADAVVVVDVTPETLEERLREGKIYTPDKIQQSLDNFFQRRNLIALRELALREVADTLEEEANTTPSPGQNWNVHERVLICISTYPNSIQLLRRGARIANYMNAKLYTVFIADPERFLNKQETLHIHTCEKLCQEFGGEFISIKNNKIPQAIAEVAATHHITQIVIGESHQPRWKTFFKRSFTQRLLELIRNQNIDLHIIATEK</sequence>
<dbReference type="GO" id="GO:0005886">
    <property type="term" value="C:plasma membrane"/>
    <property type="evidence" value="ECO:0007669"/>
    <property type="project" value="TreeGrafter"/>
</dbReference>
<dbReference type="GO" id="GO:0005737">
    <property type="term" value="C:cytoplasm"/>
    <property type="evidence" value="ECO:0007669"/>
    <property type="project" value="UniProtKB-ARBA"/>
</dbReference>
<name>A0A1B7VIK3_APHFL</name>
<comment type="caution">
    <text evidence="5">The sequence shown here is derived from an EMBL/GenBank/DDBJ whole genome shotgun (WGS) entry which is preliminary data.</text>
</comment>
<evidence type="ECO:0000313" key="6">
    <source>
        <dbReference type="Proteomes" id="UP000092382"/>
    </source>
</evidence>
<dbReference type="STRING" id="1803587.GCA_001593825_02740"/>